<dbReference type="PANTHER" id="PTHR44259">
    <property type="entry name" value="OS07G0183000 PROTEIN-RELATED"/>
    <property type="match status" value="1"/>
</dbReference>
<dbReference type="InterPro" id="IPR005174">
    <property type="entry name" value="KIB1-4_b-propeller"/>
</dbReference>
<dbReference type="PANTHER" id="PTHR44259:SF108">
    <property type="entry name" value="F-BOX PROTEIN SKIP23-LIKE"/>
    <property type="match status" value="1"/>
</dbReference>
<gene>
    <name evidence="2" type="ORF">RHSIM_Rhsim09G0105800</name>
</gene>
<name>A0A834GGE4_RHOSS</name>
<evidence type="ECO:0000313" key="3">
    <source>
        <dbReference type="Proteomes" id="UP000626092"/>
    </source>
</evidence>
<dbReference type="InterPro" id="IPR050942">
    <property type="entry name" value="F-box_BR-signaling"/>
</dbReference>
<organism evidence="2 3">
    <name type="scientific">Rhododendron simsii</name>
    <name type="common">Sims's rhododendron</name>
    <dbReference type="NCBI Taxonomy" id="118357"/>
    <lineage>
        <taxon>Eukaryota</taxon>
        <taxon>Viridiplantae</taxon>
        <taxon>Streptophyta</taxon>
        <taxon>Embryophyta</taxon>
        <taxon>Tracheophyta</taxon>
        <taxon>Spermatophyta</taxon>
        <taxon>Magnoliopsida</taxon>
        <taxon>eudicotyledons</taxon>
        <taxon>Gunneridae</taxon>
        <taxon>Pentapetalae</taxon>
        <taxon>asterids</taxon>
        <taxon>Ericales</taxon>
        <taxon>Ericaceae</taxon>
        <taxon>Ericoideae</taxon>
        <taxon>Rhodoreae</taxon>
        <taxon>Rhododendron</taxon>
    </lineage>
</organism>
<accession>A0A834GGE4</accession>
<protein>
    <recommendedName>
        <fullName evidence="1">KIB1-4 beta-propeller domain-containing protein</fullName>
    </recommendedName>
</protein>
<comment type="caution">
    <text evidence="2">The sequence shown here is derived from an EMBL/GenBank/DDBJ whole genome shotgun (WGS) entry which is preliminary data.</text>
</comment>
<dbReference type="Pfam" id="PF03478">
    <property type="entry name" value="Beta-prop_KIB1-4"/>
    <property type="match status" value="1"/>
</dbReference>
<reference evidence="2" key="1">
    <citation type="submission" date="2019-11" db="EMBL/GenBank/DDBJ databases">
        <authorList>
            <person name="Liu Y."/>
            <person name="Hou J."/>
            <person name="Li T.-Q."/>
            <person name="Guan C.-H."/>
            <person name="Wu X."/>
            <person name="Wu H.-Z."/>
            <person name="Ling F."/>
            <person name="Zhang R."/>
            <person name="Shi X.-G."/>
            <person name="Ren J.-P."/>
            <person name="Chen E.-F."/>
            <person name="Sun J.-M."/>
        </authorList>
    </citation>
    <scope>NUCLEOTIDE SEQUENCE</scope>
    <source>
        <strain evidence="2">Adult_tree_wgs_1</strain>
        <tissue evidence="2">Leaves</tissue>
    </source>
</reference>
<feature type="domain" description="KIB1-4 beta-propeller" evidence="1">
    <location>
        <begin position="68"/>
        <end position="376"/>
    </location>
</feature>
<dbReference type="Proteomes" id="UP000626092">
    <property type="component" value="Unassembled WGS sequence"/>
</dbReference>
<evidence type="ECO:0000313" key="2">
    <source>
        <dbReference type="EMBL" id="KAF7131789.1"/>
    </source>
</evidence>
<dbReference type="OrthoDB" id="904034at2759"/>
<dbReference type="EMBL" id="WJXA01000009">
    <property type="protein sequence ID" value="KAF7131789.1"/>
    <property type="molecule type" value="Genomic_DNA"/>
</dbReference>
<sequence>MGNWSELQEDLLVLIAKRIALFEDFVSFGGVCRSWRLVAVKKNFKVSQQIPWLMLAEEEETSSDERRFVSLTKCGMTCKATLPEVKGKRCLESLGWFVTISKDGEMNLLHPLSRVEIGLPHICTVKYYNEDRMKTNFIFIRKAVLSSSPSGSTKDGNYVVMVIYGGLGRLGFWRPGDKTWTTIEHPHSFDFEDITYYKDQFYGTLDFEDITYYKDQFYGVDSWGYVFACDIGGHNQTPAQARGVGGIPRGFVYSKRPYLVELDGDLLIVVRDRLIGDPETYMYEPCSVDETIEESKIGYGVKEFQVFKVDLCNEMEWAKIKSLGDYGLFVGDNASISVQASKFPRIKADCIYYTDDCWRSYIHCKRGGGQDMGIYNLEAGSRTTFYRGESFSTICPPIWVNPSF</sequence>
<dbReference type="AlphaFoldDB" id="A0A834GGE4"/>
<dbReference type="Gene3D" id="1.20.1280.50">
    <property type="match status" value="1"/>
</dbReference>
<proteinExistence type="predicted"/>
<keyword evidence="3" id="KW-1185">Reference proteome</keyword>
<evidence type="ECO:0000259" key="1">
    <source>
        <dbReference type="Pfam" id="PF03478"/>
    </source>
</evidence>